<dbReference type="GO" id="GO:0016705">
    <property type="term" value="F:oxidoreductase activity, acting on paired donors, with incorporation or reduction of molecular oxygen"/>
    <property type="evidence" value="ECO:0007669"/>
    <property type="project" value="InterPro"/>
</dbReference>
<dbReference type="GO" id="GO:0004497">
    <property type="term" value="F:monooxygenase activity"/>
    <property type="evidence" value="ECO:0007669"/>
    <property type="project" value="UniProtKB-KW"/>
</dbReference>
<evidence type="ECO:0000256" key="6">
    <source>
        <dbReference type="ARBA" id="ARBA00023002"/>
    </source>
</evidence>
<reference evidence="13 14" key="1">
    <citation type="journal article" date="2018" name="Sci. Data">
        <title>The draft genome sequence of cork oak.</title>
        <authorList>
            <person name="Ramos A.M."/>
            <person name="Usie A."/>
            <person name="Barbosa P."/>
            <person name="Barros P.M."/>
            <person name="Capote T."/>
            <person name="Chaves I."/>
            <person name="Simoes F."/>
            <person name="Abreu I."/>
            <person name="Carrasquinho I."/>
            <person name="Faro C."/>
            <person name="Guimaraes J.B."/>
            <person name="Mendonca D."/>
            <person name="Nobrega F."/>
            <person name="Rodrigues L."/>
            <person name="Saibo N.J.M."/>
            <person name="Varela M.C."/>
            <person name="Egas C."/>
            <person name="Matos J."/>
            <person name="Miguel C.M."/>
            <person name="Oliveira M.M."/>
            <person name="Ricardo C.P."/>
            <person name="Goncalves S."/>
        </authorList>
    </citation>
    <scope>NUCLEOTIDE SEQUENCE [LARGE SCALE GENOMIC DNA]</scope>
    <source>
        <strain evidence="14">cv. HL8</strain>
    </source>
</reference>
<comment type="cofactor">
    <cofactor evidence="1 10">
        <name>heme</name>
        <dbReference type="ChEBI" id="CHEBI:30413"/>
    </cofactor>
</comment>
<evidence type="ECO:0000256" key="7">
    <source>
        <dbReference type="ARBA" id="ARBA00023004"/>
    </source>
</evidence>
<dbReference type="SUPFAM" id="SSF48264">
    <property type="entry name" value="Cytochrome P450"/>
    <property type="match status" value="1"/>
</dbReference>
<name>A0AAW0LA94_QUESU</name>
<dbReference type="AlphaFoldDB" id="A0AAW0LA94"/>
<feature type="transmembrane region" description="Helical" evidence="12">
    <location>
        <begin position="277"/>
        <end position="295"/>
    </location>
</feature>
<dbReference type="InterPro" id="IPR001128">
    <property type="entry name" value="Cyt_P450"/>
</dbReference>
<gene>
    <name evidence="13" type="ORF">CFP56_005462</name>
</gene>
<dbReference type="Gene3D" id="1.10.630.10">
    <property type="entry name" value="Cytochrome P450"/>
    <property type="match status" value="1"/>
</dbReference>
<feature type="binding site" description="axial binding residue" evidence="10">
    <location>
        <position position="504"/>
    </location>
    <ligand>
        <name>heme</name>
        <dbReference type="ChEBI" id="CHEBI:30413"/>
    </ligand>
    <ligandPart>
        <name>Fe</name>
        <dbReference type="ChEBI" id="CHEBI:18248"/>
    </ligandPart>
</feature>
<dbReference type="PANTHER" id="PTHR47943:SF8">
    <property type="entry name" value="CYTOCHROME P450"/>
    <property type="match status" value="1"/>
</dbReference>
<dbReference type="PROSITE" id="PS00086">
    <property type="entry name" value="CYTOCHROME_P450"/>
    <property type="match status" value="1"/>
</dbReference>
<evidence type="ECO:0000256" key="11">
    <source>
        <dbReference type="RuleBase" id="RU000461"/>
    </source>
</evidence>
<dbReference type="InterPro" id="IPR002401">
    <property type="entry name" value="Cyt_P450_E_grp-I"/>
</dbReference>
<keyword evidence="7 10" id="KW-0408">Iron</keyword>
<evidence type="ECO:0000256" key="12">
    <source>
        <dbReference type="SAM" id="Phobius"/>
    </source>
</evidence>
<proteinExistence type="inferred from homology"/>
<dbReference type="FunFam" id="1.10.630.10:FF:000019">
    <property type="entry name" value="Cytochrome P450 family protein"/>
    <property type="match status" value="1"/>
</dbReference>
<evidence type="ECO:0000256" key="3">
    <source>
        <dbReference type="ARBA" id="ARBA00010617"/>
    </source>
</evidence>
<feature type="transmembrane region" description="Helical" evidence="12">
    <location>
        <begin position="62"/>
        <end position="81"/>
    </location>
</feature>
<organism evidence="13 14">
    <name type="scientific">Quercus suber</name>
    <name type="common">Cork oak</name>
    <dbReference type="NCBI Taxonomy" id="58331"/>
    <lineage>
        <taxon>Eukaryota</taxon>
        <taxon>Viridiplantae</taxon>
        <taxon>Streptophyta</taxon>
        <taxon>Embryophyta</taxon>
        <taxon>Tracheophyta</taxon>
        <taxon>Spermatophyta</taxon>
        <taxon>Magnoliopsida</taxon>
        <taxon>eudicotyledons</taxon>
        <taxon>Gunneridae</taxon>
        <taxon>Pentapetalae</taxon>
        <taxon>rosids</taxon>
        <taxon>fabids</taxon>
        <taxon>Fagales</taxon>
        <taxon>Fagaceae</taxon>
        <taxon>Quercus</taxon>
    </lineage>
</organism>
<dbReference type="GO" id="GO:0016020">
    <property type="term" value="C:membrane"/>
    <property type="evidence" value="ECO:0007669"/>
    <property type="project" value="UniProtKB-SubCell"/>
</dbReference>
<comment type="caution">
    <text evidence="13">The sequence shown here is derived from an EMBL/GenBank/DDBJ whole genome shotgun (WGS) entry which is preliminary data.</text>
</comment>
<dbReference type="GO" id="GO:0005506">
    <property type="term" value="F:iron ion binding"/>
    <property type="evidence" value="ECO:0007669"/>
    <property type="project" value="InterPro"/>
</dbReference>
<keyword evidence="6 11" id="KW-0560">Oxidoreductase</keyword>
<comment type="subcellular location">
    <subcellularLocation>
        <location evidence="2">Membrane</location>
    </subcellularLocation>
</comment>
<evidence type="ECO:0000256" key="5">
    <source>
        <dbReference type="ARBA" id="ARBA00022723"/>
    </source>
</evidence>
<dbReference type="PRINTS" id="PR00385">
    <property type="entry name" value="P450"/>
</dbReference>
<dbReference type="GO" id="GO:0020037">
    <property type="term" value="F:heme binding"/>
    <property type="evidence" value="ECO:0007669"/>
    <property type="project" value="InterPro"/>
</dbReference>
<evidence type="ECO:0000256" key="1">
    <source>
        <dbReference type="ARBA" id="ARBA00001971"/>
    </source>
</evidence>
<keyword evidence="9 12" id="KW-0472">Membrane</keyword>
<evidence type="ECO:0000313" key="13">
    <source>
        <dbReference type="EMBL" id="KAK7848190.1"/>
    </source>
</evidence>
<dbReference type="InterPro" id="IPR017972">
    <property type="entry name" value="Cyt_P450_CS"/>
</dbReference>
<dbReference type="Pfam" id="PF00067">
    <property type="entry name" value="p450"/>
    <property type="match status" value="1"/>
</dbReference>
<evidence type="ECO:0000313" key="14">
    <source>
        <dbReference type="Proteomes" id="UP000237347"/>
    </source>
</evidence>
<keyword evidence="12" id="KW-0812">Transmembrane</keyword>
<protein>
    <submittedName>
        <fullName evidence="13">Cytochrome p450 705a20</fullName>
    </submittedName>
</protein>
<dbReference type="PRINTS" id="PR00463">
    <property type="entry name" value="EP450I"/>
</dbReference>
<evidence type="ECO:0000256" key="10">
    <source>
        <dbReference type="PIRSR" id="PIRSR602401-1"/>
    </source>
</evidence>
<keyword evidence="12" id="KW-1133">Transmembrane helix</keyword>
<keyword evidence="4 10" id="KW-0349">Heme</keyword>
<comment type="similarity">
    <text evidence="3 11">Belongs to the cytochrome P450 family.</text>
</comment>
<dbReference type="InterPro" id="IPR036396">
    <property type="entry name" value="Cyt_P450_sf"/>
</dbReference>
<accession>A0AAW0LA94</accession>
<dbReference type="EMBL" id="PKMF04000130">
    <property type="protein sequence ID" value="KAK7848190.1"/>
    <property type="molecule type" value="Genomic_DNA"/>
</dbReference>
<feature type="transmembrane region" description="Helical" evidence="12">
    <location>
        <begin position="9"/>
        <end position="28"/>
    </location>
</feature>
<evidence type="ECO:0000256" key="8">
    <source>
        <dbReference type="ARBA" id="ARBA00023033"/>
    </source>
</evidence>
<evidence type="ECO:0000256" key="2">
    <source>
        <dbReference type="ARBA" id="ARBA00004370"/>
    </source>
</evidence>
<keyword evidence="5 10" id="KW-0479">Metal-binding</keyword>
<keyword evidence="14" id="KW-1185">Reference proteome</keyword>
<evidence type="ECO:0000256" key="9">
    <source>
        <dbReference type="ARBA" id="ARBA00023136"/>
    </source>
</evidence>
<sequence length="571" mass="65016">MVTMTDNQYYLVCFLLLFLTTLLFQFIFNKLLKLKTHPQLPPSPPTLPRILQAMVTMTDNQYYLVCFLLLFLTTLLFQFIFNKLLKLKTHPKLPPSPPTLPVIGHLHLIGPSFHKSLQKLSTQYGPIFNLRLGFAQCIVVSSASVGTEICKTHDLSFADHQEIAFSEKIPYGNSGFFSAPYGDYWRFIKKLCMTELLSTGQLERSRAVREKELERFLQNVFESAKRKEVVDLGVELMKLTNNMLCKMAASTSCSEKGDEAERIREAMKDTFKVGSKIFFGNMLGPFGFLAFWLFGKQVISTQQRIDELLERMLKEHEDQIGKKDTQDFMDVLLKVYQDGKAEVKMTRNNIKAFLTDLFVGSTGTTSEVILWTITELINHPSVFNKVREEINSVVGRTRLVDELDVENLPYLQAVVKEALRLYPPLPVTTRKCRQSCKIGGFEIPQETVVLINLYGIMRDPNLWTNPNEFQPERFLVSSEKQESMKYKHDEMFTFLPFGAGRRACPGSKLGLSMAHMAVATMVQCFNWEVVGDGGEGKAKVNTEVSKGAFIHKAHPLKCLPVVKFNPFDCVM</sequence>
<keyword evidence="8 11" id="KW-0503">Monooxygenase</keyword>
<dbReference type="Proteomes" id="UP000237347">
    <property type="component" value="Unassembled WGS sequence"/>
</dbReference>
<evidence type="ECO:0000256" key="4">
    <source>
        <dbReference type="ARBA" id="ARBA00022617"/>
    </source>
</evidence>
<dbReference type="PANTHER" id="PTHR47943">
    <property type="entry name" value="CYTOCHROME P450 93A3-LIKE"/>
    <property type="match status" value="1"/>
</dbReference>